<evidence type="ECO:0000256" key="4">
    <source>
        <dbReference type="SAM" id="MobiDB-lite"/>
    </source>
</evidence>
<keyword evidence="1" id="KW-0479">Metal-binding</keyword>
<dbReference type="OrthoDB" id="3056903at2759"/>
<dbReference type="Proteomes" id="UP000284842">
    <property type="component" value="Unassembled WGS sequence"/>
</dbReference>
<dbReference type="EMBL" id="NHTK01001188">
    <property type="protein sequence ID" value="PPR02123.1"/>
    <property type="molecule type" value="Genomic_DNA"/>
</dbReference>
<dbReference type="InterPro" id="IPR011011">
    <property type="entry name" value="Znf_FYVE_PHD"/>
</dbReference>
<name>A0A409YGH8_9AGAR</name>
<dbReference type="Gene3D" id="3.30.40.10">
    <property type="entry name" value="Zinc/RING finger domain, C3HC4 (zinc finger)"/>
    <property type="match status" value="1"/>
</dbReference>
<keyword evidence="3" id="KW-0862">Zinc</keyword>
<dbReference type="Pfam" id="PF00628">
    <property type="entry name" value="PHD"/>
    <property type="match status" value="1"/>
</dbReference>
<gene>
    <name evidence="6" type="ORF">CVT24_011345</name>
</gene>
<feature type="compositionally biased region" description="Basic residues" evidence="4">
    <location>
        <begin position="1518"/>
        <end position="1532"/>
    </location>
</feature>
<feature type="region of interest" description="Disordered" evidence="4">
    <location>
        <begin position="1061"/>
        <end position="1094"/>
    </location>
</feature>
<sequence length="1532" mass="173563">MDFLRYVLRYFSNSPDPPTTGDEARESASHHKGLLPIYDANGRITGYIDRGEGTSVGPIQPFYQPGSVERPLDCSEVLYRRSSNGTFVPISGPDNPNKVEAPFDTEIEWEWDGWPDGFLQRNFSWEEFEATKRLEVHWAHVVNGGDRKGSIKADHWQGGKRSTRKCLGVIECTNELCSVIVRPNTRRPKTQAQEACICGGQLRLKECGVVSVLHSWSGGVHYANNGFHVHRRPTHLLHLLPHEIRQFRALVTSNPKSGPLQLVVGVPGLHGPRESAADISPVLVNADRVGKERQKIVHQPTSDGLVAAVRQFDIDHPQFIIHSTIRRVSVISLQTPFMRSQLFKDSRLEGPVNGMVNDAAHGWWKERNSLLMVTSTYSVQLHCWVPGVFSYTNGASQEHFEQHFLALFHSISLEASEHKRKLTDEDFAGVMDFSQAEHAGFSSAFVSFWLSHPDDTRTAEQLELAAERLLKGCVEHFRAQVTRIGRIGGVIPVGQSDEFKRRALALLDAPSVDDFMAHASLLIHDFPKIKPWISWWMRDSVAPMLFKSHRTMEPALWDSLPSSTNAEESMHWKLYSACGRDHALLEGLHSLYAVAKYYERLHLASTTGVPIRYGQTEPWKIIAAKHGQTKKTRSKDPEEKKRKKNDGRPPDTSKELLKGSSRKSNKSQQQKATVSFLPSLYPWNRNSCWLDTSLQLLYVALSRDLISLDSVINGLAKDSTLKFILGHLKYRHQLDTSNPAGASSLQSDRDKIRTMLRKKKVIDSVTEYEPLLSWFFQLLKIESAPATYRSISAFEIHWVEVHTCTGSRQSGGPHIQISRLPERARVHQITLADHQRFDGSFERYFQDLLSLERQKLSFAHCWRIKDSSPLCSGTHTSTNKIVVSVPLLYTFDIELDETASWNLPATLPLTSMPDSHGLVYDLTGLALMNGARNHFIARYISADGTQIFTYDDMSTGSSPTQELGASIATHLSGSHIKLPKGCVVYQAFFQLRGGLQAQEQFFQHRRKQIRDIFHLDLDETTLSSPSTLKYTVKQFARMAPKDRTWILNPFKAPTVEYISKSPPSFSDSGSASDVEMSDQPESEEGVEDLASITMSPQRSLSPAVSLPMSLFELDCRCGTIGDGNLYYQAEIEGEAIQCDECRTWSHIACQRNGRASNLHPKDTFICDQCDLAHILPKRRASERNREIEERIGHKKPLEQRLRAGRGALARVGVYYYPVRLIQQRDKGWVVRWWRGNSYSTSSQESVPLEVSIVNIQDLSDAQWQNRAARRLIRLGKWSRACKLESSEDVLSDPTRIPYTSTVHEVLSPHTATLTQLTLRKFSKVDSREVPSKRWLEETNQPLGTSLVPYVGLLSLTQRAQVANWFDQHITVGDPKLRLQWLGLLPLAHAFTIYIAHLLTASSSELASQSWSEVMDRAWALQVSGMPSKAIDVDVDRECICQLEQDMFEVSSRAGMAGFYQWGLDAGHHQDDWNPYSDLPEWWNMLDYNFDDELLERGADYIEYSVDDQRAQAPDEERKRKRSPARPRPRPKY</sequence>
<feature type="compositionally biased region" description="Basic and acidic residues" evidence="4">
    <location>
        <begin position="1506"/>
        <end position="1517"/>
    </location>
</feature>
<feature type="compositionally biased region" description="Basic and acidic residues" evidence="4">
    <location>
        <begin position="634"/>
        <end position="657"/>
    </location>
</feature>
<evidence type="ECO:0000259" key="5">
    <source>
        <dbReference type="Pfam" id="PF00628"/>
    </source>
</evidence>
<evidence type="ECO:0000313" key="7">
    <source>
        <dbReference type="Proteomes" id="UP000284842"/>
    </source>
</evidence>
<proteinExistence type="predicted"/>
<protein>
    <recommendedName>
        <fullName evidence="5">PHD-type domain-containing protein</fullName>
    </recommendedName>
</protein>
<feature type="domain" description="PHD-type" evidence="5">
    <location>
        <begin position="1131"/>
        <end position="1169"/>
    </location>
</feature>
<accession>A0A409YGH8</accession>
<feature type="compositionally biased region" description="Acidic residues" evidence="4">
    <location>
        <begin position="1075"/>
        <end position="1087"/>
    </location>
</feature>
<evidence type="ECO:0000256" key="2">
    <source>
        <dbReference type="ARBA" id="ARBA00022771"/>
    </source>
</evidence>
<dbReference type="InParanoid" id="A0A409YGH8"/>
<evidence type="ECO:0000256" key="1">
    <source>
        <dbReference type="ARBA" id="ARBA00022723"/>
    </source>
</evidence>
<organism evidence="6 7">
    <name type="scientific">Panaeolus cyanescens</name>
    <dbReference type="NCBI Taxonomy" id="181874"/>
    <lineage>
        <taxon>Eukaryota</taxon>
        <taxon>Fungi</taxon>
        <taxon>Dikarya</taxon>
        <taxon>Basidiomycota</taxon>
        <taxon>Agaricomycotina</taxon>
        <taxon>Agaricomycetes</taxon>
        <taxon>Agaricomycetidae</taxon>
        <taxon>Agaricales</taxon>
        <taxon>Agaricineae</taxon>
        <taxon>Galeropsidaceae</taxon>
        <taxon>Panaeolus</taxon>
    </lineage>
</organism>
<dbReference type="InterPro" id="IPR019787">
    <property type="entry name" value="Znf_PHD-finger"/>
</dbReference>
<dbReference type="InterPro" id="IPR013083">
    <property type="entry name" value="Znf_RING/FYVE/PHD"/>
</dbReference>
<reference evidence="6 7" key="1">
    <citation type="journal article" date="2018" name="Evol. Lett.">
        <title>Horizontal gene cluster transfer increased hallucinogenic mushroom diversity.</title>
        <authorList>
            <person name="Reynolds H.T."/>
            <person name="Vijayakumar V."/>
            <person name="Gluck-Thaler E."/>
            <person name="Korotkin H.B."/>
            <person name="Matheny P.B."/>
            <person name="Slot J.C."/>
        </authorList>
    </citation>
    <scope>NUCLEOTIDE SEQUENCE [LARGE SCALE GENOMIC DNA]</scope>
    <source>
        <strain evidence="6 7">2629</strain>
    </source>
</reference>
<dbReference type="STRING" id="181874.A0A409YGH8"/>
<dbReference type="SUPFAM" id="SSF57903">
    <property type="entry name" value="FYVE/PHD zinc finger"/>
    <property type="match status" value="1"/>
</dbReference>
<keyword evidence="7" id="KW-1185">Reference proteome</keyword>
<dbReference type="GO" id="GO:0008270">
    <property type="term" value="F:zinc ion binding"/>
    <property type="evidence" value="ECO:0007669"/>
    <property type="project" value="UniProtKB-KW"/>
</dbReference>
<evidence type="ECO:0000313" key="6">
    <source>
        <dbReference type="EMBL" id="PPR02123.1"/>
    </source>
</evidence>
<feature type="region of interest" description="Disordered" evidence="4">
    <location>
        <begin position="1505"/>
        <end position="1532"/>
    </location>
</feature>
<feature type="region of interest" description="Disordered" evidence="4">
    <location>
        <begin position="624"/>
        <end position="670"/>
    </location>
</feature>
<feature type="compositionally biased region" description="Low complexity" evidence="4">
    <location>
        <begin position="1061"/>
        <end position="1073"/>
    </location>
</feature>
<evidence type="ECO:0000256" key="3">
    <source>
        <dbReference type="ARBA" id="ARBA00022833"/>
    </source>
</evidence>
<comment type="caution">
    <text evidence="6">The sequence shown here is derived from an EMBL/GenBank/DDBJ whole genome shotgun (WGS) entry which is preliminary data.</text>
</comment>
<keyword evidence="2" id="KW-0863">Zinc-finger</keyword>